<protein>
    <submittedName>
        <fullName evidence="2">Phage transcriptional regulator, AlpA</fullName>
    </submittedName>
</protein>
<accession>A0A2N3QTQ8</accession>
<comment type="caution">
    <text evidence="2">The sequence shown here is derived from an EMBL/GenBank/DDBJ whole genome shotgun (WGS) entry which is preliminary data.</text>
</comment>
<dbReference type="InterPro" id="IPR009061">
    <property type="entry name" value="DNA-bd_dom_put_sf"/>
</dbReference>
<dbReference type="SUPFAM" id="SSF46955">
    <property type="entry name" value="Putative DNA-binding domain"/>
    <property type="match status" value="1"/>
</dbReference>
<evidence type="ECO:0000259" key="1">
    <source>
        <dbReference type="Pfam" id="PF12728"/>
    </source>
</evidence>
<organism evidence="2 3">
    <name type="scientific">Bifidobacterium pseudolongum subsp. globosum</name>
    <dbReference type="NCBI Taxonomy" id="1690"/>
    <lineage>
        <taxon>Bacteria</taxon>
        <taxon>Bacillati</taxon>
        <taxon>Actinomycetota</taxon>
        <taxon>Actinomycetes</taxon>
        <taxon>Bifidobacteriales</taxon>
        <taxon>Bifidobacteriaceae</taxon>
        <taxon>Bifidobacterium</taxon>
    </lineage>
</organism>
<dbReference type="RefSeq" id="WP_101430853.1">
    <property type="nucleotide sequence ID" value="NZ_PCHA01000018.1"/>
</dbReference>
<dbReference type="InterPro" id="IPR036388">
    <property type="entry name" value="WH-like_DNA-bd_sf"/>
</dbReference>
<reference evidence="2 3" key="1">
    <citation type="submission" date="2017-10" db="EMBL/GenBank/DDBJ databases">
        <title>Bifidobacterium genomics.</title>
        <authorList>
            <person name="Lugli G.A."/>
            <person name="Milani C."/>
            <person name="Mancabelli L."/>
        </authorList>
    </citation>
    <scope>NUCLEOTIDE SEQUENCE [LARGE SCALE GENOMIC DNA]</scope>
    <source>
        <strain evidence="2 3">1747B</strain>
    </source>
</reference>
<sequence>MSSDMLDDADASEEDILLTPDDVARMMRVSRRTVSTWRYRRKGPRYVHVTHNCVRYRMSEVRKWLNDKEKQEQEARP</sequence>
<dbReference type="Proteomes" id="UP000233722">
    <property type="component" value="Unassembled WGS sequence"/>
</dbReference>
<evidence type="ECO:0000313" key="3">
    <source>
        <dbReference type="Proteomes" id="UP000233722"/>
    </source>
</evidence>
<feature type="domain" description="Helix-turn-helix" evidence="1">
    <location>
        <begin position="17"/>
        <end position="67"/>
    </location>
</feature>
<dbReference type="Gene3D" id="1.10.10.10">
    <property type="entry name" value="Winged helix-like DNA-binding domain superfamily/Winged helix DNA-binding domain"/>
    <property type="match status" value="1"/>
</dbReference>
<evidence type="ECO:0000313" key="2">
    <source>
        <dbReference type="EMBL" id="PKU95386.1"/>
    </source>
</evidence>
<proteinExistence type="predicted"/>
<dbReference type="EMBL" id="PCHA01000018">
    <property type="protein sequence ID" value="PKU95386.1"/>
    <property type="molecule type" value="Genomic_DNA"/>
</dbReference>
<dbReference type="InterPro" id="IPR041657">
    <property type="entry name" value="HTH_17"/>
</dbReference>
<dbReference type="AlphaFoldDB" id="A0A2N3QTQ8"/>
<gene>
    <name evidence="2" type="ORF">CQR45_1030</name>
</gene>
<dbReference type="Pfam" id="PF12728">
    <property type="entry name" value="HTH_17"/>
    <property type="match status" value="1"/>
</dbReference>
<name>A0A2N3QTQ8_9BIFI</name>